<organism evidence="2 3">
    <name type="scientific">Caerostris extrusa</name>
    <name type="common">Bark spider</name>
    <name type="synonym">Caerostris bankana</name>
    <dbReference type="NCBI Taxonomy" id="172846"/>
    <lineage>
        <taxon>Eukaryota</taxon>
        <taxon>Metazoa</taxon>
        <taxon>Ecdysozoa</taxon>
        <taxon>Arthropoda</taxon>
        <taxon>Chelicerata</taxon>
        <taxon>Arachnida</taxon>
        <taxon>Araneae</taxon>
        <taxon>Araneomorphae</taxon>
        <taxon>Entelegynae</taxon>
        <taxon>Araneoidea</taxon>
        <taxon>Araneidae</taxon>
        <taxon>Caerostris</taxon>
    </lineage>
</organism>
<accession>A0AAV4T5Z9</accession>
<reference evidence="2 3" key="1">
    <citation type="submission" date="2021-06" db="EMBL/GenBank/DDBJ databases">
        <title>Caerostris extrusa draft genome.</title>
        <authorList>
            <person name="Kono N."/>
            <person name="Arakawa K."/>
        </authorList>
    </citation>
    <scope>NUCLEOTIDE SEQUENCE [LARGE SCALE GENOMIC DNA]</scope>
</reference>
<name>A0AAV4T5Z9_CAEEX</name>
<dbReference type="Proteomes" id="UP001054945">
    <property type="component" value="Unassembled WGS sequence"/>
</dbReference>
<proteinExistence type="predicted"/>
<keyword evidence="3" id="KW-1185">Reference proteome</keyword>
<protein>
    <submittedName>
        <fullName evidence="2">Uncharacterized protein</fullName>
    </submittedName>
</protein>
<evidence type="ECO:0000256" key="1">
    <source>
        <dbReference type="SAM" id="MobiDB-lite"/>
    </source>
</evidence>
<sequence>MAVNKVTVAEVVGGVRGVIPSSKLATYGDYRYDLDLEEMYDILEEQNTVNYKSTSRHGDEENLNHPKVENKRLDVKSEETKDQLQKEKNCSRHSRLLKEPITALEILSIPKPYLEGSFKLDSKQEDDLWLKLSSPSIKKLWGKNSANELQETLISKDKTLGFDSWIGSTNFLRRQRQWKGSATTEEGGDIEISEERGKELIGSLLNYIDGSTDKMERFDCKETSNIENKSKNYFPEMHKDWNRISFTRRMDGVNEARANQTSNWNCYYNQQCEQQLLFKQVLSVPPPPPPPMMFPPPLCIPPPPLLTTMHSFPTQKLPFTYHQTTIAMQNATFQSLAHTSHHTVPGNKYYNQSQITPQFQMGSSTVLQINQKYEVQDHILIKPTQFYQSTLTNMDRVTTLQNEKLIKEIRKNKVLQNVTSQIPVTNKLPCLADSHQQNVGFQAVIERIARDKKATMMTESTHYKRSPLVIYNHQRSPITELRKEFSSALLPKSNMLYNPQQFPSKISKQNTFNNLEEIIKGDEKYLRLYTAKRSGHGIKKNELNICKPPEQGHLKRTSFLNFKDLQNILHQKRSKFLRYNDKNENENKAIYSSQRTGEKRCLNAQTKQRKLLNNKEKKKDSIQKKTEPVSDTITFI</sequence>
<feature type="region of interest" description="Disordered" evidence="1">
    <location>
        <begin position="613"/>
        <end position="636"/>
    </location>
</feature>
<evidence type="ECO:0000313" key="2">
    <source>
        <dbReference type="EMBL" id="GIY40867.1"/>
    </source>
</evidence>
<feature type="compositionally biased region" description="Basic and acidic residues" evidence="1">
    <location>
        <begin position="56"/>
        <end position="90"/>
    </location>
</feature>
<comment type="caution">
    <text evidence="2">The sequence shown here is derived from an EMBL/GenBank/DDBJ whole genome shotgun (WGS) entry which is preliminary data.</text>
</comment>
<feature type="compositionally biased region" description="Basic and acidic residues" evidence="1">
    <location>
        <begin position="613"/>
        <end position="628"/>
    </location>
</feature>
<feature type="region of interest" description="Disordered" evidence="1">
    <location>
        <begin position="51"/>
        <end position="90"/>
    </location>
</feature>
<dbReference type="EMBL" id="BPLR01010671">
    <property type="protein sequence ID" value="GIY40867.1"/>
    <property type="molecule type" value="Genomic_DNA"/>
</dbReference>
<gene>
    <name evidence="2" type="primary">AVEN_73816_1</name>
    <name evidence="2" type="ORF">CEXT_728291</name>
</gene>
<dbReference type="AlphaFoldDB" id="A0AAV4T5Z9"/>
<evidence type="ECO:0000313" key="3">
    <source>
        <dbReference type="Proteomes" id="UP001054945"/>
    </source>
</evidence>